<dbReference type="Pfam" id="PF04773">
    <property type="entry name" value="FecR"/>
    <property type="match status" value="1"/>
</dbReference>
<feature type="domain" description="FecR N-terminal" evidence="2">
    <location>
        <begin position="12"/>
        <end position="52"/>
    </location>
</feature>
<feature type="domain" description="FecR protein" evidence="1">
    <location>
        <begin position="115"/>
        <end position="204"/>
    </location>
</feature>
<dbReference type="GO" id="GO:0016989">
    <property type="term" value="F:sigma factor antagonist activity"/>
    <property type="evidence" value="ECO:0007669"/>
    <property type="project" value="TreeGrafter"/>
</dbReference>
<evidence type="ECO:0000313" key="4">
    <source>
        <dbReference type="Proteomes" id="UP000185578"/>
    </source>
</evidence>
<organism evidence="3 4">
    <name type="scientific">Pseudomonas chlororaphis</name>
    <dbReference type="NCBI Taxonomy" id="587753"/>
    <lineage>
        <taxon>Bacteria</taxon>
        <taxon>Pseudomonadati</taxon>
        <taxon>Pseudomonadota</taxon>
        <taxon>Gammaproteobacteria</taxon>
        <taxon>Pseudomonadales</taxon>
        <taxon>Pseudomonadaceae</taxon>
        <taxon>Pseudomonas</taxon>
    </lineage>
</organism>
<protein>
    <submittedName>
        <fullName evidence="3">Sensor protein</fullName>
    </submittedName>
</protein>
<dbReference type="AlphaFoldDB" id="A0A1Q8ELM4"/>
<dbReference type="Proteomes" id="UP000185578">
    <property type="component" value="Unassembled WGS sequence"/>
</dbReference>
<reference evidence="3 4" key="1">
    <citation type="submission" date="2016-12" db="EMBL/GenBank/DDBJ databases">
        <authorList>
            <person name="Song W.-J."/>
            <person name="Kurnit D.M."/>
        </authorList>
    </citation>
    <scope>NUCLEOTIDE SEQUENCE [LARGE SCALE GENOMIC DNA]</scope>
    <source>
        <strain evidence="3 4">PCL1601</strain>
    </source>
</reference>
<dbReference type="PANTHER" id="PTHR30273:SF2">
    <property type="entry name" value="PROTEIN FECR"/>
    <property type="match status" value="1"/>
</dbReference>
<name>A0A1Q8ELM4_9PSED</name>
<dbReference type="InterPro" id="IPR006860">
    <property type="entry name" value="FecR"/>
</dbReference>
<dbReference type="Pfam" id="PF16220">
    <property type="entry name" value="DUF4880"/>
    <property type="match status" value="1"/>
</dbReference>
<accession>A0A1Q8ELM4</accession>
<proteinExistence type="predicted"/>
<dbReference type="InterPro" id="IPR032623">
    <property type="entry name" value="FecR_N"/>
</dbReference>
<dbReference type="PIRSF" id="PIRSF018266">
    <property type="entry name" value="FecR"/>
    <property type="match status" value="1"/>
</dbReference>
<sequence>MNREPSQEHLIDAATGWWVLMNSGQASEAERRAYQRWRGEDPRHEQLCRQLETRLGVFQVPIAQGVGGELLQRALNAPSSRRKVLQRALLGAGVALGAGALVSQRGVPLAELTADLRTTTGQRQSLTLPDGSELRLNAQSAANIDFDRQRRVLQLLDGELLLSLASDPSRPFFIHTAQARIQVGGKRLLLRERDGQGQAVALDGPLDIVRRGGERLQLPGGHEVAYDAFRFGPVRPSRSSATAWVEGLLELRDTPLSEVVEALRPYRRGVLRLDPAIAGLRVSGLFRLDNPQQILDSLARTLPIRITRHTELWVTLSAA</sequence>
<evidence type="ECO:0000259" key="1">
    <source>
        <dbReference type="Pfam" id="PF04773"/>
    </source>
</evidence>
<dbReference type="PANTHER" id="PTHR30273">
    <property type="entry name" value="PERIPLASMIC SIGNAL SENSOR AND SIGMA FACTOR ACTIVATOR FECR-RELATED"/>
    <property type="match status" value="1"/>
</dbReference>
<dbReference type="InterPro" id="IPR012373">
    <property type="entry name" value="Ferrdict_sens_TM"/>
</dbReference>
<dbReference type="OrthoDB" id="8641865at2"/>
<dbReference type="EMBL" id="MSCT01000019">
    <property type="protein sequence ID" value="OLF52702.1"/>
    <property type="molecule type" value="Genomic_DNA"/>
</dbReference>
<evidence type="ECO:0000313" key="3">
    <source>
        <dbReference type="EMBL" id="OLF52702.1"/>
    </source>
</evidence>
<comment type="caution">
    <text evidence="3">The sequence shown here is derived from an EMBL/GenBank/DDBJ whole genome shotgun (WGS) entry which is preliminary data.</text>
</comment>
<dbReference type="Gene3D" id="2.60.120.1440">
    <property type="match status" value="1"/>
</dbReference>
<dbReference type="RefSeq" id="WP_075121252.1">
    <property type="nucleotide sequence ID" value="NZ_MSCT01000019.1"/>
</dbReference>
<evidence type="ECO:0000259" key="2">
    <source>
        <dbReference type="Pfam" id="PF16220"/>
    </source>
</evidence>
<gene>
    <name evidence="3" type="ORF">BTN82_22320</name>
</gene>